<dbReference type="Gene3D" id="4.10.240.10">
    <property type="entry name" value="Zn(2)-C6 fungal-type DNA-binding domain"/>
    <property type="match status" value="1"/>
</dbReference>
<dbReference type="Proteomes" id="UP001273166">
    <property type="component" value="Unassembled WGS sequence"/>
</dbReference>
<dbReference type="EMBL" id="JAUDZG010000006">
    <property type="protein sequence ID" value="KAK3303559.1"/>
    <property type="molecule type" value="Genomic_DNA"/>
</dbReference>
<dbReference type="SUPFAM" id="SSF57701">
    <property type="entry name" value="Zn2/Cys6 DNA-binding domain"/>
    <property type="match status" value="1"/>
</dbReference>
<dbReference type="Pfam" id="PF00172">
    <property type="entry name" value="Zn_clus"/>
    <property type="match status" value="1"/>
</dbReference>
<dbReference type="InterPro" id="IPR001138">
    <property type="entry name" value="Zn2Cys6_DnaBD"/>
</dbReference>
<protein>
    <recommendedName>
        <fullName evidence="3">Zn(2)-C6 fungal-type domain-containing protein</fullName>
    </recommendedName>
</protein>
<dbReference type="CDD" id="cd00067">
    <property type="entry name" value="GAL4"/>
    <property type="match status" value="1"/>
</dbReference>
<sequence length="680" mass="75210">MCEVNNLEDGNTLPSMILEYDEVLFVTWEVPVVGQLRHVGHRSTAQRRCHLGQAADDVGWQLILGENQNVTIPYVFRRYVVECKLHLSLHSPLPSDADSVGTRDIFVHERIGNSGVKRRWLGLAFPLSAQDGSGLWPPMPRVGALSNPGADKTPLGLYDSLNTAHAANPRMMMIMETASSPDGAASPDSGPPASTTETPPASVTELNMPPRRRPIPRKGHTKSRRGCFNCKRRKVKCQETRPECSNCTRIGLVCKYPDGRSQSAPGLSASDEAALSVISSPSAPLQSSPTFFTHADMRFFHHFLVAGYPPLPIFGDHIWGSVATMSHTYDYLMHAMLGMAASHLTIYGADFSAQALSHRVKAIQCLNQALSTPARSAAEGDARFGAMMALAFQASCMPDGMNEFMSMIKGCHLIAKESLLSFRDSLFQEFTQAGYSQSVRRALGPGGFALRRDQEVVIDDFLKSLRALAPLCTSPLEIRLIASTERIAKLAMWSAAEAFAQFAAQYTLVFHASNEDFLSLTDASNHGGQLLLLHFILIEFAIGHMALGKLGWRFAYRAKSCIAWMERVVNALPPEYNTYAEWPTTFVREYLAGNWCMAVALLGNTNRMSETEHHNAPGGAMREEDGTERQDWSFKGRLEESAAHRHGQWKRSETYRRKLPRGLLGRRDNVPAEDLKRSAT</sequence>
<feature type="compositionally biased region" description="Basic and acidic residues" evidence="2">
    <location>
        <begin position="665"/>
        <end position="680"/>
    </location>
</feature>
<dbReference type="RefSeq" id="XP_062719339.1">
    <property type="nucleotide sequence ID" value="XM_062871044.1"/>
</dbReference>
<dbReference type="Pfam" id="PF11951">
    <property type="entry name" value="Fungal_trans_2"/>
    <property type="match status" value="1"/>
</dbReference>
<dbReference type="GO" id="GO:0001228">
    <property type="term" value="F:DNA-binding transcription activator activity, RNA polymerase II-specific"/>
    <property type="evidence" value="ECO:0007669"/>
    <property type="project" value="TreeGrafter"/>
</dbReference>
<keyword evidence="5" id="KW-1185">Reference proteome</keyword>
<dbReference type="PROSITE" id="PS00463">
    <property type="entry name" value="ZN2_CY6_FUNGAL_1"/>
    <property type="match status" value="1"/>
</dbReference>
<organism evidence="4 5">
    <name type="scientific">Chaetomium strumarium</name>
    <dbReference type="NCBI Taxonomy" id="1170767"/>
    <lineage>
        <taxon>Eukaryota</taxon>
        <taxon>Fungi</taxon>
        <taxon>Dikarya</taxon>
        <taxon>Ascomycota</taxon>
        <taxon>Pezizomycotina</taxon>
        <taxon>Sordariomycetes</taxon>
        <taxon>Sordariomycetidae</taxon>
        <taxon>Sordariales</taxon>
        <taxon>Chaetomiaceae</taxon>
        <taxon>Chaetomium</taxon>
    </lineage>
</organism>
<dbReference type="PROSITE" id="PS50048">
    <property type="entry name" value="ZN2_CY6_FUNGAL_2"/>
    <property type="match status" value="1"/>
</dbReference>
<evidence type="ECO:0000259" key="3">
    <source>
        <dbReference type="PROSITE" id="PS50048"/>
    </source>
</evidence>
<name>A0AAJ0LZM9_9PEZI</name>
<dbReference type="GeneID" id="87889873"/>
<dbReference type="AlphaFoldDB" id="A0AAJ0LZM9"/>
<feature type="region of interest" description="Disordered" evidence="2">
    <location>
        <begin position="660"/>
        <end position="680"/>
    </location>
</feature>
<feature type="region of interest" description="Disordered" evidence="2">
    <location>
        <begin position="609"/>
        <end position="630"/>
    </location>
</feature>
<evidence type="ECO:0000313" key="5">
    <source>
        <dbReference type="Proteomes" id="UP001273166"/>
    </source>
</evidence>
<gene>
    <name evidence="4" type="ORF">B0T15DRAFT_576878</name>
</gene>
<evidence type="ECO:0000256" key="1">
    <source>
        <dbReference type="ARBA" id="ARBA00023242"/>
    </source>
</evidence>
<keyword evidence="1" id="KW-0539">Nucleus</keyword>
<dbReference type="PANTHER" id="PTHR47784:SF7">
    <property type="entry name" value="ZN(II)2CYS6 TRANSCRIPTION FACTOR (EUROFUNG)"/>
    <property type="match status" value="1"/>
</dbReference>
<dbReference type="SMART" id="SM00066">
    <property type="entry name" value="GAL4"/>
    <property type="match status" value="1"/>
</dbReference>
<comment type="caution">
    <text evidence="4">The sequence shown here is derived from an EMBL/GenBank/DDBJ whole genome shotgun (WGS) entry which is preliminary data.</text>
</comment>
<dbReference type="InterPro" id="IPR021858">
    <property type="entry name" value="Fun_TF"/>
</dbReference>
<feature type="compositionally biased region" description="Low complexity" evidence="2">
    <location>
        <begin position="179"/>
        <end position="205"/>
    </location>
</feature>
<accession>A0AAJ0LZM9</accession>
<dbReference type="InterPro" id="IPR053157">
    <property type="entry name" value="Sterol_Uptake_Regulator"/>
</dbReference>
<dbReference type="PANTHER" id="PTHR47784">
    <property type="entry name" value="STEROL UPTAKE CONTROL PROTEIN 2"/>
    <property type="match status" value="1"/>
</dbReference>
<reference evidence="4" key="2">
    <citation type="submission" date="2023-06" db="EMBL/GenBank/DDBJ databases">
        <authorList>
            <consortium name="Lawrence Berkeley National Laboratory"/>
            <person name="Mondo S.J."/>
            <person name="Hensen N."/>
            <person name="Bonometti L."/>
            <person name="Westerberg I."/>
            <person name="Brannstrom I.O."/>
            <person name="Guillou S."/>
            <person name="Cros-Aarteil S."/>
            <person name="Calhoun S."/>
            <person name="Haridas S."/>
            <person name="Kuo A."/>
            <person name="Pangilinan J."/>
            <person name="Riley R."/>
            <person name="Labutti K."/>
            <person name="Andreopoulos B."/>
            <person name="Lipzen A."/>
            <person name="Chen C."/>
            <person name="Yanf M."/>
            <person name="Daum C."/>
            <person name="Ng V."/>
            <person name="Clum A."/>
            <person name="Steindorff A."/>
            <person name="Ohm R."/>
            <person name="Martin F."/>
            <person name="Silar P."/>
            <person name="Natvig D."/>
            <person name="Lalanne C."/>
            <person name="Gautier V."/>
            <person name="Ament-Velasquez S.L."/>
            <person name="Kruys A."/>
            <person name="Hutchinson M.I."/>
            <person name="Powell A.J."/>
            <person name="Barry K."/>
            <person name="Miller A.N."/>
            <person name="Grigoriev I.V."/>
            <person name="Debuchy R."/>
            <person name="Gladieux P."/>
            <person name="Thoren M.H."/>
            <person name="Johannesson H."/>
        </authorList>
    </citation>
    <scope>NUCLEOTIDE SEQUENCE</scope>
    <source>
        <strain evidence="4">CBS 333.67</strain>
    </source>
</reference>
<dbReference type="InterPro" id="IPR036864">
    <property type="entry name" value="Zn2-C6_fun-type_DNA-bd_sf"/>
</dbReference>
<feature type="region of interest" description="Disordered" evidence="2">
    <location>
        <begin position="179"/>
        <end position="224"/>
    </location>
</feature>
<reference evidence="4" key="1">
    <citation type="journal article" date="2023" name="Mol. Phylogenet. Evol.">
        <title>Genome-scale phylogeny and comparative genomics of the fungal order Sordariales.</title>
        <authorList>
            <person name="Hensen N."/>
            <person name="Bonometti L."/>
            <person name="Westerberg I."/>
            <person name="Brannstrom I.O."/>
            <person name="Guillou S."/>
            <person name="Cros-Aarteil S."/>
            <person name="Calhoun S."/>
            <person name="Haridas S."/>
            <person name="Kuo A."/>
            <person name="Mondo S."/>
            <person name="Pangilinan J."/>
            <person name="Riley R."/>
            <person name="LaButti K."/>
            <person name="Andreopoulos B."/>
            <person name="Lipzen A."/>
            <person name="Chen C."/>
            <person name="Yan M."/>
            <person name="Daum C."/>
            <person name="Ng V."/>
            <person name="Clum A."/>
            <person name="Steindorff A."/>
            <person name="Ohm R.A."/>
            <person name="Martin F."/>
            <person name="Silar P."/>
            <person name="Natvig D.O."/>
            <person name="Lalanne C."/>
            <person name="Gautier V."/>
            <person name="Ament-Velasquez S.L."/>
            <person name="Kruys A."/>
            <person name="Hutchinson M.I."/>
            <person name="Powell A.J."/>
            <person name="Barry K."/>
            <person name="Miller A.N."/>
            <person name="Grigoriev I.V."/>
            <person name="Debuchy R."/>
            <person name="Gladieux P."/>
            <person name="Hiltunen Thoren M."/>
            <person name="Johannesson H."/>
        </authorList>
    </citation>
    <scope>NUCLEOTIDE SEQUENCE</scope>
    <source>
        <strain evidence="4">CBS 333.67</strain>
    </source>
</reference>
<proteinExistence type="predicted"/>
<feature type="domain" description="Zn(2)-C6 fungal-type" evidence="3">
    <location>
        <begin position="226"/>
        <end position="256"/>
    </location>
</feature>
<dbReference type="GO" id="GO:0008270">
    <property type="term" value="F:zinc ion binding"/>
    <property type="evidence" value="ECO:0007669"/>
    <property type="project" value="InterPro"/>
</dbReference>
<evidence type="ECO:0000256" key="2">
    <source>
        <dbReference type="SAM" id="MobiDB-lite"/>
    </source>
</evidence>
<feature type="compositionally biased region" description="Basic residues" evidence="2">
    <location>
        <begin position="210"/>
        <end position="224"/>
    </location>
</feature>
<evidence type="ECO:0000313" key="4">
    <source>
        <dbReference type="EMBL" id="KAK3303559.1"/>
    </source>
</evidence>